<evidence type="ECO:0000313" key="7">
    <source>
        <dbReference type="Proteomes" id="UP000318582"/>
    </source>
</evidence>
<reference evidence="6 7" key="1">
    <citation type="journal article" date="2019" name="Sci. Rep.">
        <title>Comparative genomics of chytrid fungi reveal insights into the obligate biotrophic and pathogenic lifestyle of Synchytrium endobioticum.</title>
        <authorList>
            <person name="van de Vossenberg B.T.L.H."/>
            <person name="Warris S."/>
            <person name="Nguyen H.D.T."/>
            <person name="van Gent-Pelzer M.P.E."/>
            <person name="Joly D.L."/>
            <person name="van de Geest H.C."/>
            <person name="Bonants P.J.M."/>
            <person name="Smith D.S."/>
            <person name="Levesque C.A."/>
            <person name="van der Lee T.A.J."/>
        </authorList>
    </citation>
    <scope>NUCLEOTIDE SEQUENCE [LARGE SCALE GENOMIC DNA]</scope>
    <source>
        <strain evidence="6 7">CBS 809.83</strain>
    </source>
</reference>
<dbReference type="Proteomes" id="UP000318582">
    <property type="component" value="Unassembled WGS sequence"/>
</dbReference>
<dbReference type="PANTHER" id="PTHR35814">
    <property type="match status" value="1"/>
</dbReference>
<protein>
    <submittedName>
        <fullName evidence="6">Uncharacterized protein</fullName>
    </submittedName>
</protein>
<dbReference type="InterPro" id="IPR001129">
    <property type="entry name" value="Membr-assoc_MAPEG"/>
</dbReference>
<dbReference type="EMBL" id="QEAQ01000006">
    <property type="protein sequence ID" value="TPX61696.1"/>
    <property type="molecule type" value="Genomic_DNA"/>
</dbReference>
<evidence type="ECO:0000256" key="5">
    <source>
        <dbReference type="SAM" id="Phobius"/>
    </source>
</evidence>
<comment type="subcellular location">
    <subcellularLocation>
        <location evidence="1">Membrane</location>
    </subcellularLocation>
</comment>
<evidence type="ECO:0000256" key="3">
    <source>
        <dbReference type="ARBA" id="ARBA00022989"/>
    </source>
</evidence>
<accession>A0A507EEM2</accession>
<dbReference type="Gene3D" id="1.20.120.20">
    <property type="entry name" value="Apolipoprotein"/>
    <property type="match status" value="1"/>
</dbReference>
<dbReference type="AlphaFoldDB" id="A0A507EEM2"/>
<proteinExistence type="predicted"/>
<organism evidence="6 7">
    <name type="scientific">Powellomyces hirtus</name>
    <dbReference type="NCBI Taxonomy" id="109895"/>
    <lineage>
        <taxon>Eukaryota</taxon>
        <taxon>Fungi</taxon>
        <taxon>Fungi incertae sedis</taxon>
        <taxon>Chytridiomycota</taxon>
        <taxon>Chytridiomycota incertae sedis</taxon>
        <taxon>Chytridiomycetes</taxon>
        <taxon>Spizellomycetales</taxon>
        <taxon>Powellomycetaceae</taxon>
        <taxon>Powellomyces</taxon>
    </lineage>
</organism>
<dbReference type="SUPFAM" id="SSF58113">
    <property type="entry name" value="Apolipoprotein A-I"/>
    <property type="match status" value="1"/>
</dbReference>
<evidence type="ECO:0000256" key="1">
    <source>
        <dbReference type="ARBA" id="ARBA00004370"/>
    </source>
</evidence>
<dbReference type="GO" id="GO:0016020">
    <property type="term" value="C:membrane"/>
    <property type="evidence" value="ECO:0007669"/>
    <property type="project" value="UniProtKB-SubCell"/>
</dbReference>
<dbReference type="Gene3D" id="1.20.120.550">
    <property type="entry name" value="Membrane associated eicosanoid/glutathione metabolism-like domain"/>
    <property type="match status" value="1"/>
</dbReference>
<feature type="transmembrane region" description="Helical" evidence="5">
    <location>
        <begin position="473"/>
        <end position="491"/>
    </location>
</feature>
<dbReference type="SUPFAM" id="SSF161084">
    <property type="entry name" value="MAPEG domain-like"/>
    <property type="match status" value="1"/>
</dbReference>
<evidence type="ECO:0000313" key="6">
    <source>
        <dbReference type="EMBL" id="TPX61696.1"/>
    </source>
</evidence>
<sequence>MPHEVPPHAGHHYHKERTTVKEVVDDYECTEPGCDNLDAHPHAHPTHAPGIVSKLKSFLLGPAAADEEYIVEKEVKVTRVHKYDTDHDGHKHTDASKYVHDKAHDGNHRVHDAAHDTKHAIHEIEDKAEHKVREGKTFAQRKADRLKAEAEVAADLARHKAHDAKTYAQRKADRLKDDVEEGAKETKQKANGALASLWAALENTKEKIFGVERKVEQEVEHAGESANEKYHRLKKEALHKYDSTKDHVVDETGRRIDKVRDKAGEYKDTADAEYARLKGSATDKYEKARQRAHEDAEHVRYRVSEGIDKVEETAEEIAARARNAADAASRNVKGNIAKATDTVKNAKDSVKYRVEEASDKVKHNVEDAAHRVHESIEHTKDNIKDKAHQVKAGVKETAHNVKQGVREGVDNVKGTVKEGIHTVEKGAEGIYHRFEQAAECLGTVGPRTQGRFPGYRLGAKPWDGRYNDFGNPVPVTAFYTGLSCLYFLWLARRVWMARNRSKVFLGDGSNELAYELHRDVVVSQTTVAEGRAARTTALLHTENKPAIRKLVDLLKAVEARSAFSTIVPLFLILLGALELSGAYRPLLHLLSLAFLVGNFLQSEYGILAADSVGPGRAIGLATNWAVLLFGSVMGIYLALSCKGCPVA</sequence>
<dbReference type="Gene3D" id="6.10.140.1430">
    <property type="match status" value="1"/>
</dbReference>
<evidence type="ECO:0000256" key="4">
    <source>
        <dbReference type="ARBA" id="ARBA00023136"/>
    </source>
</evidence>
<dbReference type="InterPro" id="IPR023352">
    <property type="entry name" value="MAPEG-like_dom_sf"/>
</dbReference>
<comment type="caution">
    <text evidence="6">The sequence shown here is derived from an EMBL/GenBank/DDBJ whole genome shotgun (WGS) entry which is preliminary data.</text>
</comment>
<keyword evidence="3 5" id="KW-1133">Transmembrane helix</keyword>
<name>A0A507EEM2_9FUNG</name>
<feature type="transmembrane region" description="Helical" evidence="5">
    <location>
        <begin position="557"/>
        <end position="576"/>
    </location>
</feature>
<keyword evidence="2 5" id="KW-0812">Transmembrane</keyword>
<dbReference type="PANTHER" id="PTHR35814:SF1">
    <property type="entry name" value="GLUTATHIONE S-TRANSFERASE-RELATED"/>
    <property type="match status" value="1"/>
</dbReference>
<evidence type="ECO:0000256" key="2">
    <source>
        <dbReference type="ARBA" id="ARBA00022692"/>
    </source>
</evidence>
<keyword evidence="4 5" id="KW-0472">Membrane</keyword>
<feature type="transmembrane region" description="Helical" evidence="5">
    <location>
        <begin position="620"/>
        <end position="639"/>
    </location>
</feature>
<dbReference type="Pfam" id="PF01124">
    <property type="entry name" value="MAPEG"/>
    <property type="match status" value="1"/>
</dbReference>
<keyword evidence="7" id="KW-1185">Reference proteome</keyword>
<gene>
    <name evidence="6" type="ORF">PhCBS80983_g00931</name>
</gene>
<dbReference type="STRING" id="109895.A0A507EEM2"/>